<dbReference type="AlphaFoldDB" id="A0A3D8JWY0"/>
<evidence type="ECO:0000313" key="1">
    <source>
        <dbReference type="EMBL" id="RDU97136.1"/>
    </source>
</evidence>
<dbReference type="EMBL" id="QRGA01000011">
    <property type="protein sequence ID" value="RDU97136.1"/>
    <property type="molecule type" value="Genomic_DNA"/>
</dbReference>
<organism evidence="1 2">
    <name type="scientific">Trinickia dinghuensis</name>
    <dbReference type="NCBI Taxonomy" id="2291023"/>
    <lineage>
        <taxon>Bacteria</taxon>
        <taxon>Pseudomonadati</taxon>
        <taxon>Pseudomonadota</taxon>
        <taxon>Betaproteobacteria</taxon>
        <taxon>Burkholderiales</taxon>
        <taxon>Burkholderiaceae</taxon>
        <taxon>Trinickia</taxon>
    </lineage>
</organism>
<name>A0A3D8JWY0_9BURK</name>
<accession>A0A3D8JWY0</accession>
<proteinExistence type="predicted"/>
<reference evidence="1 2" key="1">
    <citation type="submission" date="2018-08" db="EMBL/GenBank/DDBJ databases">
        <title>Paraburkholderia sp. DHOM06 isolated from forest soil.</title>
        <authorList>
            <person name="Gao Z.-H."/>
            <person name="Qiu L.-H."/>
        </authorList>
    </citation>
    <scope>NUCLEOTIDE SEQUENCE [LARGE SCALE GENOMIC DNA]</scope>
    <source>
        <strain evidence="1 2">DHOM06</strain>
    </source>
</reference>
<comment type="caution">
    <text evidence="1">The sequence shown here is derived from an EMBL/GenBank/DDBJ whole genome shotgun (WGS) entry which is preliminary data.</text>
</comment>
<evidence type="ECO:0000313" key="2">
    <source>
        <dbReference type="Proteomes" id="UP000256838"/>
    </source>
</evidence>
<keyword evidence="2" id="KW-1185">Reference proteome</keyword>
<protein>
    <submittedName>
        <fullName evidence="1">Uncharacterized protein</fullName>
    </submittedName>
</protein>
<gene>
    <name evidence="1" type="ORF">DWV00_21095</name>
</gene>
<sequence length="59" mass="6468">MRGGFTTSNSDDESSPGLLLRCPVSALKRILAFRFAPPPAMNRRSNCRNGFAPMAQLSR</sequence>
<dbReference type="Proteomes" id="UP000256838">
    <property type="component" value="Unassembled WGS sequence"/>
</dbReference>